<dbReference type="RefSeq" id="XP_004338279.1">
    <property type="nucleotide sequence ID" value="XM_004338231.1"/>
</dbReference>
<feature type="compositionally biased region" description="Polar residues" evidence="3">
    <location>
        <begin position="128"/>
        <end position="137"/>
    </location>
</feature>
<dbReference type="Gene3D" id="2.60.40.790">
    <property type="match status" value="1"/>
</dbReference>
<evidence type="ECO:0000259" key="4">
    <source>
        <dbReference type="PROSITE" id="PS51203"/>
    </source>
</evidence>
<dbReference type="KEGG" id="acan:ACA1_202380"/>
<evidence type="ECO:0000256" key="2">
    <source>
        <dbReference type="ARBA" id="ARBA00022490"/>
    </source>
</evidence>
<dbReference type="PANTHER" id="PTHR12356:SF3">
    <property type="entry name" value="NUCLEAR MIGRATION PROTEIN NUDC"/>
    <property type="match status" value="1"/>
</dbReference>
<dbReference type="OrthoDB" id="515366at2759"/>
<keyword evidence="6" id="KW-1185">Reference proteome</keyword>
<evidence type="ECO:0000313" key="5">
    <source>
        <dbReference type="EMBL" id="ELR16266.1"/>
    </source>
</evidence>
<evidence type="ECO:0000256" key="1">
    <source>
        <dbReference type="ARBA" id="ARBA00004496"/>
    </source>
</evidence>
<gene>
    <name evidence="5" type="ORF">ACA1_202380</name>
</gene>
<dbReference type="PROSITE" id="PS51203">
    <property type="entry name" value="CS"/>
    <property type="match status" value="1"/>
</dbReference>
<dbReference type="InterPro" id="IPR008978">
    <property type="entry name" value="HSP20-like_chaperone"/>
</dbReference>
<comment type="subcellular location">
    <subcellularLocation>
        <location evidence="1">Cytoplasm</location>
    </subcellularLocation>
</comment>
<evidence type="ECO:0000313" key="6">
    <source>
        <dbReference type="Proteomes" id="UP000011083"/>
    </source>
</evidence>
<dbReference type="OMA" id="RDVECSL"/>
<dbReference type="InterPro" id="IPR007052">
    <property type="entry name" value="CS_dom"/>
</dbReference>
<keyword evidence="2" id="KW-0963">Cytoplasm</keyword>
<accession>L8GW00</accession>
<proteinExistence type="predicted"/>
<name>L8GW00_ACACF</name>
<feature type="region of interest" description="Disordered" evidence="3">
    <location>
        <begin position="126"/>
        <end position="154"/>
    </location>
</feature>
<sequence length="154" mass="17384">MADFDEKAGTVDVKTKDYTWTQTIEEVAVSVPVPITTRGRDLEVVIKNNLLKVKFKNDPKAIIDGEPYGTVKAKESIWTLEDRDKETKEVRILLQKAISHESWKGLLKGDAIDSFTADQMDRKMMLEKTTQASTSAVPNDPKNWMKDLGAQNEN</sequence>
<dbReference type="GO" id="GO:0051082">
    <property type="term" value="F:unfolded protein binding"/>
    <property type="evidence" value="ECO:0007669"/>
    <property type="project" value="TreeGrafter"/>
</dbReference>
<dbReference type="GeneID" id="14916959"/>
<dbReference type="EMBL" id="KB008001">
    <property type="protein sequence ID" value="ELR16266.1"/>
    <property type="molecule type" value="Genomic_DNA"/>
</dbReference>
<dbReference type="SUPFAM" id="SSF49764">
    <property type="entry name" value="HSP20-like chaperones"/>
    <property type="match status" value="1"/>
</dbReference>
<feature type="domain" description="CS" evidence="4">
    <location>
        <begin position="13"/>
        <end position="107"/>
    </location>
</feature>
<protein>
    <submittedName>
        <fullName evidence="5">CS domain containing protein</fullName>
    </submittedName>
</protein>
<dbReference type="InterPro" id="IPR037898">
    <property type="entry name" value="NudC_fam"/>
</dbReference>
<dbReference type="VEuPathDB" id="AmoebaDB:ACA1_202380"/>
<dbReference type="AlphaFoldDB" id="L8GW00"/>
<dbReference type="PANTHER" id="PTHR12356">
    <property type="entry name" value="NUCLEAR MOVEMENT PROTEIN NUDC"/>
    <property type="match status" value="1"/>
</dbReference>
<organism evidence="5 6">
    <name type="scientific">Acanthamoeba castellanii (strain ATCC 30010 / Neff)</name>
    <dbReference type="NCBI Taxonomy" id="1257118"/>
    <lineage>
        <taxon>Eukaryota</taxon>
        <taxon>Amoebozoa</taxon>
        <taxon>Discosea</taxon>
        <taxon>Longamoebia</taxon>
        <taxon>Centramoebida</taxon>
        <taxon>Acanthamoebidae</taxon>
        <taxon>Acanthamoeba</taxon>
    </lineage>
</organism>
<dbReference type="GO" id="GO:0006457">
    <property type="term" value="P:protein folding"/>
    <property type="evidence" value="ECO:0007669"/>
    <property type="project" value="TreeGrafter"/>
</dbReference>
<dbReference type="CDD" id="cd06467">
    <property type="entry name" value="p23_NUDC_like"/>
    <property type="match status" value="1"/>
</dbReference>
<reference evidence="5 6" key="1">
    <citation type="journal article" date="2013" name="Genome Biol.">
        <title>Genome of Acanthamoeba castellanii highlights extensive lateral gene transfer and early evolution of tyrosine kinase signaling.</title>
        <authorList>
            <person name="Clarke M."/>
            <person name="Lohan A.J."/>
            <person name="Liu B."/>
            <person name="Lagkouvardos I."/>
            <person name="Roy S."/>
            <person name="Zafar N."/>
            <person name="Bertelli C."/>
            <person name="Schilde C."/>
            <person name="Kianianmomeni A."/>
            <person name="Burglin T.R."/>
            <person name="Frech C."/>
            <person name="Turcotte B."/>
            <person name="Kopec K.O."/>
            <person name="Synnott J.M."/>
            <person name="Choo C."/>
            <person name="Paponov I."/>
            <person name="Finkler A."/>
            <person name="Soon Heng Tan C."/>
            <person name="Hutchins A.P."/>
            <person name="Weinmeier T."/>
            <person name="Rattei T."/>
            <person name="Chu J.S."/>
            <person name="Gimenez G."/>
            <person name="Irimia M."/>
            <person name="Rigden D.J."/>
            <person name="Fitzpatrick D.A."/>
            <person name="Lorenzo-Morales J."/>
            <person name="Bateman A."/>
            <person name="Chiu C.H."/>
            <person name="Tang P."/>
            <person name="Hegemann P."/>
            <person name="Fromm H."/>
            <person name="Raoult D."/>
            <person name="Greub G."/>
            <person name="Miranda-Saavedra D."/>
            <person name="Chen N."/>
            <person name="Nash P."/>
            <person name="Ginger M.L."/>
            <person name="Horn M."/>
            <person name="Schaap P."/>
            <person name="Caler L."/>
            <person name="Loftus B."/>
        </authorList>
    </citation>
    <scope>NUCLEOTIDE SEQUENCE [LARGE SCALE GENOMIC DNA]</scope>
    <source>
        <strain evidence="5 6">Neff</strain>
    </source>
</reference>
<evidence type="ECO:0000256" key="3">
    <source>
        <dbReference type="SAM" id="MobiDB-lite"/>
    </source>
</evidence>
<dbReference type="Pfam" id="PF04969">
    <property type="entry name" value="CS"/>
    <property type="match status" value="1"/>
</dbReference>
<dbReference type="GO" id="GO:0005737">
    <property type="term" value="C:cytoplasm"/>
    <property type="evidence" value="ECO:0007669"/>
    <property type="project" value="UniProtKB-SubCell"/>
</dbReference>
<dbReference type="STRING" id="1257118.L8GW00"/>
<dbReference type="Proteomes" id="UP000011083">
    <property type="component" value="Unassembled WGS sequence"/>
</dbReference>